<organism evidence="1 2">
    <name type="scientific">Ditylenchus dipsaci</name>
    <dbReference type="NCBI Taxonomy" id="166011"/>
    <lineage>
        <taxon>Eukaryota</taxon>
        <taxon>Metazoa</taxon>
        <taxon>Ecdysozoa</taxon>
        <taxon>Nematoda</taxon>
        <taxon>Chromadorea</taxon>
        <taxon>Rhabditida</taxon>
        <taxon>Tylenchina</taxon>
        <taxon>Tylenchomorpha</taxon>
        <taxon>Sphaerularioidea</taxon>
        <taxon>Anguinidae</taxon>
        <taxon>Anguininae</taxon>
        <taxon>Ditylenchus</taxon>
    </lineage>
</organism>
<dbReference type="AlphaFoldDB" id="A0A915DZU7"/>
<name>A0A915DZU7_9BILA</name>
<dbReference type="Proteomes" id="UP000887574">
    <property type="component" value="Unplaced"/>
</dbReference>
<evidence type="ECO:0000313" key="1">
    <source>
        <dbReference type="Proteomes" id="UP000887574"/>
    </source>
</evidence>
<proteinExistence type="predicted"/>
<accession>A0A915DZU7</accession>
<dbReference type="WBParaSite" id="jg2469">
    <property type="protein sequence ID" value="jg2469"/>
    <property type="gene ID" value="jg2469"/>
</dbReference>
<evidence type="ECO:0000313" key="2">
    <source>
        <dbReference type="WBParaSite" id="jg2469"/>
    </source>
</evidence>
<sequence length="294" mass="34601">MSTCRVHISADVIFEVLSLLNRSELDGLAFTSKYFYQFTTKHFPTYPFNWLDRLLIYERCDRQPNFHECSVNKVLRYSHCPLEQLQDYSKSGKWMAKFVHVYLYSRQDIDFALFKKTLESISSLWRASKWVIEPHITGQQSMAVLHEVISWSTMFSYSSSTLRLTGGFYGFVPFHFHLYPWLYNCALIKFFRFATSDINLVTFLENIPKERQLKMKVQLECLTAWDNITELVFKAKQSFAAAASPCSYHLQIFHKPTSKVDTNDFFKVTNEKTGETLQYYLKKSLVTELKRCSM</sequence>
<reference evidence="2" key="1">
    <citation type="submission" date="2022-11" db="UniProtKB">
        <authorList>
            <consortium name="WormBaseParasite"/>
        </authorList>
    </citation>
    <scope>IDENTIFICATION</scope>
</reference>
<protein>
    <submittedName>
        <fullName evidence="2">F-box domain-containing protein</fullName>
    </submittedName>
</protein>
<keyword evidence="1" id="KW-1185">Reference proteome</keyword>